<reference evidence="1 2" key="1">
    <citation type="submission" date="2019-03" db="EMBL/GenBank/DDBJ databases">
        <title>Single cell metagenomics reveals metabolic interactions within the superorganism composed of flagellate Streblomastix strix and complex community of Bacteroidetes bacteria on its surface.</title>
        <authorList>
            <person name="Treitli S.C."/>
            <person name="Kolisko M."/>
            <person name="Husnik F."/>
            <person name="Keeling P."/>
            <person name="Hampl V."/>
        </authorList>
    </citation>
    <scope>NUCLEOTIDE SEQUENCE [LARGE SCALE GENOMIC DNA]</scope>
    <source>
        <strain evidence="1">ST1C</strain>
    </source>
</reference>
<dbReference type="Gene3D" id="3.90.70.80">
    <property type="match status" value="1"/>
</dbReference>
<dbReference type="EMBL" id="SNRW01000397">
    <property type="protein sequence ID" value="KAA6401391.1"/>
    <property type="molecule type" value="Genomic_DNA"/>
</dbReference>
<sequence>VKKRYKTIITQRLFEDALSNTPSTLDLYQACVLINRVWAETKASVIQHCFAKAWGNNIFDKLHVDIEFESKEQIEQECQDLQDFDEKNNEQTRVALTEQEIVNYVLNKYQKENQDEQLEEVGNELGFDQEDHDKLRESSVHFLLEHAEMIPFVTDLNELAEDRILKLTEGDWGGSESLQAVSTHFECPIAVHDIYGQITWIGKNQKLEALHVGFINENHYVSMKLKAKNQTEQISEIQTGDEQLICDKVDESDQNTNMDDDCYIIDQSQQSDNDDEDNEFDNYNRFGF</sequence>
<evidence type="ECO:0008006" key="3">
    <source>
        <dbReference type="Google" id="ProtNLM"/>
    </source>
</evidence>
<dbReference type="AlphaFoldDB" id="A0A5J4X2B0"/>
<evidence type="ECO:0000313" key="1">
    <source>
        <dbReference type="EMBL" id="KAA6401391.1"/>
    </source>
</evidence>
<evidence type="ECO:0000313" key="2">
    <source>
        <dbReference type="Proteomes" id="UP000324800"/>
    </source>
</evidence>
<feature type="non-terminal residue" evidence="1">
    <location>
        <position position="1"/>
    </location>
</feature>
<comment type="caution">
    <text evidence="1">The sequence shown here is derived from an EMBL/GenBank/DDBJ whole genome shotgun (WGS) entry which is preliminary data.</text>
</comment>
<organism evidence="1 2">
    <name type="scientific">Streblomastix strix</name>
    <dbReference type="NCBI Taxonomy" id="222440"/>
    <lineage>
        <taxon>Eukaryota</taxon>
        <taxon>Metamonada</taxon>
        <taxon>Preaxostyla</taxon>
        <taxon>Oxymonadida</taxon>
        <taxon>Streblomastigidae</taxon>
        <taxon>Streblomastix</taxon>
    </lineage>
</organism>
<dbReference type="CDD" id="cd22744">
    <property type="entry name" value="OTU"/>
    <property type="match status" value="1"/>
</dbReference>
<accession>A0A5J4X2B0</accession>
<dbReference type="OrthoDB" id="361242at2759"/>
<dbReference type="Proteomes" id="UP000324800">
    <property type="component" value="Unassembled WGS sequence"/>
</dbReference>
<protein>
    <recommendedName>
        <fullName evidence="3">OTU domain-containing protein</fullName>
    </recommendedName>
</protein>
<gene>
    <name evidence="1" type="ORF">EZS28_003081</name>
</gene>
<name>A0A5J4X2B0_9EUKA</name>
<proteinExistence type="predicted"/>